<evidence type="ECO:0000313" key="2">
    <source>
        <dbReference type="EMBL" id="MCU9968456.1"/>
    </source>
</evidence>
<evidence type="ECO:0000313" key="4">
    <source>
        <dbReference type="Proteomes" id="UP000582487"/>
    </source>
</evidence>
<evidence type="ECO:0000313" key="5">
    <source>
        <dbReference type="Proteomes" id="UP001209486"/>
    </source>
</evidence>
<gene>
    <name evidence="2" type="ORF">FYZ43_03350</name>
    <name evidence="3" type="ORF">HHJ74_04060</name>
</gene>
<name>A0A378PGD7_9ACTO</name>
<dbReference type="AlphaFoldDB" id="A0A378PGD7"/>
<evidence type="ECO:0000313" key="3">
    <source>
        <dbReference type="EMBL" id="NMW92878.1"/>
    </source>
</evidence>
<sequence length="324" mass="36972">MSLSVETPIPVLYRSLCRAGWGELAGREWQGVRSTLGAIVNRARSKQGIDCTVWQIAQSAGLSEKWTSRCLLILEGLGVITWQRGLIEEGKPKPGFITVCRHVLLDLVRQAWKQGYSKWTERRAETARRLALLKKATANIRRSRRTELSSHLNSEYLSAPQSAERDIQAQTPPPDWAIGKEDTMTSAIASDEDNPLCPHGYTKGNKACPSCNRINDRPEKRRWTKKQQAEWRNRKARENLALLNQQTEAKRIAEAAEWERLHPIPAGMSGANWCLLCQSYHERLEGQAYMEHVREHDPAMYRRLMEREGKSSQYTPDATAWIGR</sequence>
<comment type="caution">
    <text evidence="2">The sequence shown here is derived from an EMBL/GenBank/DDBJ whole genome shotgun (WGS) entry which is preliminary data.</text>
</comment>
<dbReference type="EMBL" id="JABCUV010000003">
    <property type="protein sequence ID" value="NMW92878.1"/>
    <property type="molecule type" value="Genomic_DNA"/>
</dbReference>
<protein>
    <submittedName>
        <fullName evidence="2">Uncharacterized protein</fullName>
    </submittedName>
</protein>
<accession>A0A378PGD7</accession>
<reference evidence="3 4" key="2">
    <citation type="submission" date="2020-04" db="EMBL/GenBank/DDBJ databases">
        <title>Antimicrobial susceptibility and clonality of vaginal-derived multi-drug resistant Mobiluncus isolates in China.</title>
        <authorList>
            <person name="Zhang X."/>
        </authorList>
    </citation>
    <scope>NUCLEOTIDE SEQUENCE [LARGE SCALE GENOMIC DNA]</scope>
    <source>
        <strain evidence="3 4">7</strain>
    </source>
</reference>
<dbReference type="Proteomes" id="UP000582487">
    <property type="component" value="Unassembled WGS sequence"/>
</dbReference>
<reference evidence="2 5" key="1">
    <citation type="submission" date="2019-08" db="EMBL/GenBank/DDBJ databases">
        <title>Comparison of rpoB and gyrB Sequences from Mobiluncus Species and Development of a Multiplex PCR Method for Clinical Detection of Mobiluncus curtisii and Mobiluncus mulieris.</title>
        <authorList>
            <person name="Yang L."/>
            <person name="Shen Y."/>
            <person name="Xu G."/>
            <person name="Shu L.-B."/>
            <person name="Hu J."/>
            <person name="Zhang R."/>
            <person name="Wang Y."/>
            <person name="Zhou H.-W."/>
            <person name="Zhang X."/>
        </authorList>
    </citation>
    <scope>NUCLEOTIDE SEQUENCE [LARGE SCALE GENOMIC DNA]</scope>
    <source>
        <strain evidence="2 5">M26</strain>
    </source>
</reference>
<proteinExistence type="predicted"/>
<organism evidence="2 5">
    <name type="scientific">Mobiluncus mulieris</name>
    <dbReference type="NCBI Taxonomy" id="2052"/>
    <lineage>
        <taxon>Bacteria</taxon>
        <taxon>Bacillati</taxon>
        <taxon>Actinomycetota</taxon>
        <taxon>Actinomycetes</taxon>
        <taxon>Actinomycetales</taxon>
        <taxon>Actinomycetaceae</taxon>
        <taxon>Mobiluncus</taxon>
    </lineage>
</organism>
<dbReference type="EMBL" id="VSZY01000003">
    <property type="protein sequence ID" value="MCU9968456.1"/>
    <property type="molecule type" value="Genomic_DNA"/>
</dbReference>
<feature type="compositionally biased region" description="Polar residues" evidence="1">
    <location>
        <begin position="151"/>
        <end position="161"/>
    </location>
</feature>
<dbReference type="RefSeq" id="WP_004016457.1">
    <property type="nucleotide sequence ID" value="NZ_CAMUNX010000004.1"/>
</dbReference>
<feature type="region of interest" description="Disordered" evidence="1">
    <location>
        <begin position="151"/>
        <end position="179"/>
    </location>
</feature>
<dbReference type="Proteomes" id="UP001209486">
    <property type="component" value="Unassembled WGS sequence"/>
</dbReference>
<evidence type="ECO:0000256" key="1">
    <source>
        <dbReference type="SAM" id="MobiDB-lite"/>
    </source>
</evidence>